<protein>
    <submittedName>
        <fullName evidence="3">Polysaccharide deacetylase</fullName>
    </submittedName>
</protein>
<dbReference type="CDD" id="cd10967">
    <property type="entry name" value="CE4_GLA_like_6s"/>
    <property type="match status" value="1"/>
</dbReference>
<dbReference type="PANTHER" id="PTHR34216">
    <property type="match status" value="1"/>
</dbReference>
<sequence>MLKISHMGAAPILIKEFENGGENIMWNEKRKAVTFSYDDGVTQDKQLTELFNYYRAKCTFNLNSGIQSYASLWDNNGLTIHRMNALDLPELYKGHEIAVHCLTHADLTKCDEDTIYNEVFVDKQNLERIFGRSMNGMAYPFGTYNDAVVEVLKKCGIQYSRTVESSKTFDIPQDLLRLKPTCHHDDMDIMTLIDDFLNLQPEIPQLFYIWGHSYEFDVNNNWDQIEKILDKLAGKEEIFYGTNSQVLLY</sequence>
<evidence type="ECO:0000313" key="4">
    <source>
        <dbReference type="Proteomes" id="UP000295718"/>
    </source>
</evidence>
<dbReference type="Gene3D" id="3.20.20.370">
    <property type="entry name" value="Glycoside hydrolase/deacetylase"/>
    <property type="match status" value="1"/>
</dbReference>
<dbReference type="InterPro" id="IPR051398">
    <property type="entry name" value="Polysacch_Deacetylase"/>
</dbReference>
<dbReference type="RefSeq" id="WP_051869478.1">
    <property type="nucleotide sequence ID" value="NZ_JPNB01000002.1"/>
</dbReference>
<dbReference type="PANTHER" id="PTHR34216:SF11">
    <property type="entry name" value="CHITOOLIGOSACCHARIDE DEACETYLASE"/>
    <property type="match status" value="1"/>
</dbReference>
<feature type="domain" description="NodB homology" evidence="2">
    <location>
        <begin position="31"/>
        <end position="249"/>
    </location>
</feature>
<dbReference type="Proteomes" id="UP000295718">
    <property type="component" value="Unassembled WGS sequence"/>
</dbReference>
<keyword evidence="4" id="KW-1185">Reference proteome</keyword>
<organism evidence="3 4">
    <name type="scientific">Kineothrix alysoides</name>
    <dbReference type="NCBI Taxonomy" id="1469948"/>
    <lineage>
        <taxon>Bacteria</taxon>
        <taxon>Bacillati</taxon>
        <taxon>Bacillota</taxon>
        <taxon>Clostridia</taxon>
        <taxon>Lachnospirales</taxon>
        <taxon>Lachnospiraceae</taxon>
        <taxon>Kineothrix</taxon>
    </lineage>
</organism>
<dbReference type="STRING" id="1469948.GCA_000732725_02277"/>
<evidence type="ECO:0000259" key="2">
    <source>
        <dbReference type="PROSITE" id="PS51677"/>
    </source>
</evidence>
<evidence type="ECO:0000256" key="1">
    <source>
        <dbReference type="ARBA" id="ARBA00022729"/>
    </source>
</evidence>
<dbReference type="AlphaFoldDB" id="A0A4R1QWY7"/>
<keyword evidence="1" id="KW-0732">Signal</keyword>
<gene>
    <name evidence="3" type="ORF">EDD76_107156</name>
</gene>
<dbReference type="InterPro" id="IPR011330">
    <property type="entry name" value="Glyco_hydro/deAcase_b/a-brl"/>
</dbReference>
<dbReference type="InterPro" id="IPR002509">
    <property type="entry name" value="NODB_dom"/>
</dbReference>
<evidence type="ECO:0000313" key="3">
    <source>
        <dbReference type="EMBL" id="TCL58041.1"/>
    </source>
</evidence>
<dbReference type="SUPFAM" id="SSF88713">
    <property type="entry name" value="Glycoside hydrolase/deacetylase"/>
    <property type="match status" value="1"/>
</dbReference>
<dbReference type="Pfam" id="PF01522">
    <property type="entry name" value="Polysacc_deac_1"/>
    <property type="match status" value="1"/>
</dbReference>
<dbReference type="EMBL" id="SLUO01000007">
    <property type="protein sequence ID" value="TCL58041.1"/>
    <property type="molecule type" value="Genomic_DNA"/>
</dbReference>
<comment type="caution">
    <text evidence="3">The sequence shown here is derived from an EMBL/GenBank/DDBJ whole genome shotgun (WGS) entry which is preliminary data.</text>
</comment>
<dbReference type="GO" id="GO:0005975">
    <property type="term" value="P:carbohydrate metabolic process"/>
    <property type="evidence" value="ECO:0007669"/>
    <property type="project" value="InterPro"/>
</dbReference>
<accession>A0A4R1QWY7</accession>
<name>A0A4R1QWY7_9FIRM</name>
<dbReference type="GO" id="GO:0016810">
    <property type="term" value="F:hydrolase activity, acting on carbon-nitrogen (but not peptide) bonds"/>
    <property type="evidence" value="ECO:0007669"/>
    <property type="project" value="InterPro"/>
</dbReference>
<dbReference type="OrthoDB" id="43281at2"/>
<proteinExistence type="predicted"/>
<reference evidence="3 4" key="1">
    <citation type="submission" date="2019-03" db="EMBL/GenBank/DDBJ databases">
        <title>Genomic Encyclopedia of Type Strains, Phase IV (KMG-IV): sequencing the most valuable type-strain genomes for metagenomic binning, comparative biology and taxonomic classification.</title>
        <authorList>
            <person name="Goeker M."/>
        </authorList>
    </citation>
    <scope>NUCLEOTIDE SEQUENCE [LARGE SCALE GENOMIC DNA]</scope>
    <source>
        <strain evidence="3 4">DSM 100556</strain>
    </source>
</reference>
<dbReference type="PROSITE" id="PS51677">
    <property type="entry name" value="NODB"/>
    <property type="match status" value="1"/>
</dbReference>